<dbReference type="HOGENOM" id="CLU_198387_0_0_9"/>
<reference evidence="2 3" key="2">
    <citation type="journal article" date="2002" name="Nucleic Acids Res.">
        <title>Genome sequence of Oceanobacillus iheyensis isolated from the Iheya Ridge and its unexpected adaptive capabilities to extreme environments.</title>
        <authorList>
            <person name="Takami H."/>
            <person name="Takaki Y."/>
            <person name="Uchiyama I."/>
        </authorList>
    </citation>
    <scope>NUCLEOTIDE SEQUENCE [LARGE SCALE GENOMIC DNA]</scope>
    <source>
        <strain evidence="3">DSM 14371 / CIP 107618 / JCM 11309 / KCTC 3954 / HTE831</strain>
    </source>
</reference>
<dbReference type="KEGG" id="oih:OB0929"/>
<protein>
    <submittedName>
        <fullName evidence="2">Uncharacterized protein</fullName>
    </submittedName>
</protein>
<evidence type="ECO:0000313" key="2">
    <source>
        <dbReference type="EMBL" id="BAC12885.1"/>
    </source>
</evidence>
<proteinExistence type="predicted"/>
<feature type="transmembrane region" description="Helical" evidence="1">
    <location>
        <begin position="45"/>
        <end position="65"/>
    </location>
</feature>
<sequence length="78" mass="9096">MKFFKPMTKTESYNWNKGAILGFYIYMLLLFIDQTYSILFASNLLSSSVIFWAGLIVVFGQEIILNFRDKRKSGRTIV</sequence>
<keyword evidence="1" id="KW-0812">Transmembrane</keyword>
<keyword evidence="3" id="KW-1185">Reference proteome</keyword>
<organism evidence="2 3">
    <name type="scientific">Oceanobacillus iheyensis (strain DSM 14371 / CIP 107618 / JCM 11309 / KCTC 3954 / HTE831)</name>
    <dbReference type="NCBI Taxonomy" id="221109"/>
    <lineage>
        <taxon>Bacteria</taxon>
        <taxon>Bacillati</taxon>
        <taxon>Bacillota</taxon>
        <taxon>Bacilli</taxon>
        <taxon>Bacillales</taxon>
        <taxon>Bacillaceae</taxon>
        <taxon>Oceanobacillus</taxon>
    </lineage>
</organism>
<gene>
    <name evidence="2" type="ordered locus">OB0929</name>
</gene>
<keyword evidence="1" id="KW-1133">Transmembrane helix</keyword>
<dbReference type="EMBL" id="BA000028">
    <property type="protein sequence ID" value="BAC12885.1"/>
    <property type="molecule type" value="Genomic_DNA"/>
</dbReference>
<dbReference type="AlphaFoldDB" id="Q8CV28"/>
<name>Q8CV28_OCEIH</name>
<keyword evidence="1" id="KW-0472">Membrane</keyword>
<dbReference type="OrthoDB" id="2440798at2"/>
<evidence type="ECO:0000256" key="1">
    <source>
        <dbReference type="SAM" id="Phobius"/>
    </source>
</evidence>
<dbReference type="eggNOG" id="ENOG5033AP3">
    <property type="taxonomic scope" value="Bacteria"/>
</dbReference>
<reference evidence="2 3" key="1">
    <citation type="journal article" date="2001" name="FEMS Microbiol. Lett.">
        <title>Oceanobacillus iheyensis gen. nov., sp. nov., a deep-sea extremely halotolerant and alkaliphilic species isolated from a depth of 1050 m on the Iheya Ridge.</title>
        <authorList>
            <person name="Lu J."/>
            <person name="Nogi Y."/>
            <person name="Takami H."/>
        </authorList>
    </citation>
    <scope>NUCLEOTIDE SEQUENCE [LARGE SCALE GENOMIC DNA]</scope>
    <source>
        <strain evidence="3">DSM 14371 / CIP 107618 / JCM 11309 / KCTC 3954 / HTE831</strain>
    </source>
</reference>
<dbReference type="Proteomes" id="UP000000822">
    <property type="component" value="Chromosome"/>
</dbReference>
<accession>Q8CV28</accession>
<evidence type="ECO:0000313" key="3">
    <source>
        <dbReference type="Proteomes" id="UP000000822"/>
    </source>
</evidence>
<feature type="transmembrane region" description="Helical" evidence="1">
    <location>
        <begin position="21"/>
        <end position="39"/>
    </location>
</feature>